<keyword evidence="1" id="KW-1133">Transmembrane helix</keyword>
<accession>A0A1F5HIN2</accession>
<evidence type="ECO:0000256" key="1">
    <source>
        <dbReference type="SAM" id="Phobius"/>
    </source>
</evidence>
<reference evidence="2 3" key="1">
    <citation type="journal article" date="2016" name="Nat. Commun.">
        <title>Thousands of microbial genomes shed light on interconnected biogeochemical processes in an aquifer system.</title>
        <authorList>
            <person name="Anantharaman K."/>
            <person name="Brown C.T."/>
            <person name="Hug L.A."/>
            <person name="Sharon I."/>
            <person name="Castelle C.J."/>
            <person name="Probst A.J."/>
            <person name="Thomas B.C."/>
            <person name="Singh A."/>
            <person name="Wilkins M.J."/>
            <person name="Karaoz U."/>
            <person name="Brodie E.L."/>
            <person name="Williams K.H."/>
            <person name="Hubbard S.S."/>
            <person name="Banfield J.F."/>
        </authorList>
    </citation>
    <scope>NUCLEOTIDE SEQUENCE [LARGE SCALE GENOMIC DNA]</scope>
</reference>
<protein>
    <submittedName>
        <fullName evidence="2">Uncharacterized protein</fullName>
    </submittedName>
</protein>
<evidence type="ECO:0000313" key="2">
    <source>
        <dbReference type="EMBL" id="OGE03976.1"/>
    </source>
</evidence>
<organism evidence="2 3">
    <name type="scientific">Candidatus Curtissbacteria bacterium RIFCSPLOWO2_01_FULL_41_18</name>
    <dbReference type="NCBI Taxonomy" id="1797727"/>
    <lineage>
        <taxon>Bacteria</taxon>
        <taxon>Candidatus Curtissiibacteriota</taxon>
    </lineage>
</organism>
<sequence>MLPTDKMGTLPSKNPLAMFAPLPVGVSFETQQEGEKIILLLRAHIITLVPAIAEIVFLIIFPMTVVPFLGTLGVDIFTALAARRVFWLFIFWYLFTFGFAFYKFIFWYFNVYLITNERIVDFDFKGILHKETAYANLNQIQDVTPKVVGFFGTFFHFGNVFIQTAAAKNEFEFHAVEKPDTVAREILEQVRHEEAEAPGEIA</sequence>
<comment type="caution">
    <text evidence="2">The sequence shown here is derived from an EMBL/GenBank/DDBJ whole genome shotgun (WGS) entry which is preliminary data.</text>
</comment>
<feature type="transmembrane region" description="Helical" evidence="1">
    <location>
        <begin position="85"/>
        <end position="109"/>
    </location>
</feature>
<dbReference type="AlphaFoldDB" id="A0A1F5HIN2"/>
<gene>
    <name evidence="2" type="ORF">A3B51_00055</name>
</gene>
<dbReference type="Proteomes" id="UP000176780">
    <property type="component" value="Unassembled WGS sequence"/>
</dbReference>
<dbReference type="PANTHER" id="PTHR37938:SF1">
    <property type="entry name" value="BLL0215 PROTEIN"/>
    <property type="match status" value="1"/>
</dbReference>
<keyword evidence="1" id="KW-0472">Membrane</keyword>
<keyword evidence="1" id="KW-0812">Transmembrane</keyword>
<dbReference type="STRING" id="1797727.A3B51_00055"/>
<feature type="transmembrane region" description="Helical" evidence="1">
    <location>
        <begin position="45"/>
        <end position="65"/>
    </location>
</feature>
<evidence type="ECO:0000313" key="3">
    <source>
        <dbReference type="Proteomes" id="UP000176780"/>
    </source>
</evidence>
<dbReference type="EMBL" id="MFBQ01000039">
    <property type="protein sequence ID" value="OGE03976.1"/>
    <property type="molecule type" value="Genomic_DNA"/>
</dbReference>
<dbReference type="PANTHER" id="PTHR37938">
    <property type="entry name" value="BLL0215 PROTEIN"/>
    <property type="match status" value="1"/>
</dbReference>
<name>A0A1F5HIN2_9BACT</name>
<proteinExistence type="predicted"/>